<feature type="transmembrane region" description="Helical" evidence="13">
    <location>
        <begin position="80"/>
        <end position="103"/>
    </location>
</feature>
<evidence type="ECO:0000256" key="6">
    <source>
        <dbReference type="ARBA" id="ARBA00022692"/>
    </source>
</evidence>
<proteinExistence type="inferred from homology"/>
<feature type="transmembrane region" description="Helical" evidence="13">
    <location>
        <begin position="184"/>
        <end position="211"/>
    </location>
</feature>
<evidence type="ECO:0000256" key="7">
    <source>
        <dbReference type="ARBA" id="ARBA00022795"/>
    </source>
</evidence>
<dbReference type="SUPFAM" id="SSF160544">
    <property type="entry name" value="EscU C-terminal domain-like"/>
    <property type="match status" value="1"/>
</dbReference>
<keyword evidence="4 13" id="KW-0813">Transport</keyword>
<keyword evidence="15" id="KW-0282">Flagellum</keyword>
<keyword evidence="7 13" id="KW-1005">Bacterial flagellum biogenesis</keyword>
<dbReference type="PRINTS" id="PR00950">
    <property type="entry name" value="TYPE3IMSPROT"/>
</dbReference>
<dbReference type="AlphaFoldDB" id="A0A1B7XBM8"/>
<organism evidence="15 16">
    <name type="scientific">Halodesulfovibrio spirochaetisodalis</name>
    <dbReference type="NCBI Taxonomy" id="1560234"/>
    <lineage>
        <taxon>Bacteria</taxon>
        <taxon>Pseudomonadati</taxon>
        <taxon>Thermodesulfobacteriota</taxon>
        <taxon>Desulfovibrionia</taxon>
        <taxon>Desulfovibrionales</taxon>
        <taxon>Desulfovibrionaceae</taxon>
        <taxon>Halodesulfovibrio</taxon>
    </lineage>
</organism>
<keyword evidence="9 13" id="KW-1133">Transmembrane helix</keyword>
<feature type="transmembrane region" description="Helical" evidence="13">
    <location>
        <begin position="143"/>
        <end position="164"/>
    </location>
</feature>
<sequence length="354" mass="40302">MPQSDPSKTEKATPKKREKTREDGDVAKSQEVPKAATTLAGIIILYGWMGTINERTQHIMRQCYTFDASLDMSMQSAITFINQIAFELALMLVPIFLFLFLFAGMSMRMQVGHLWTMKVFKPKWSKFNPIKGMKNMFLSMQTLVRLIKSIVFALVIGIAPYLVITDEMDSFILLYNASPEGIAMYMLDLVFRVSLYGVLAMLIVSLGDFFYSRWDYEENIKMSKDEVKDEHKQIEGDPKVRSQQRQKMNEMSQQRMMQDVPSADVVITNPTHISVALRYNAMEAPAPVVVAMGADHLAKKIRELAKENDIPMRENVPLARALYKSVKVGDQIPEDLYKAVASILASLSKYKQKQ</sequence>
<evidence type="ECO:0000256" key="10">
    <source>
        <dbReference type="ARBA" id="ARBA00023136"/>
    </source>
</evidence>
<comment type="function">
    <text evidence="12 13">Required for formation of the rod structure in the basal body of the flagellar apparatus. Together with FliI and FliH, may constitute the export apparatus of flagellin.</text>
</comment>
<dbReference type="NCBIfam" id="TIGR00328">
    <property type="entry name" value="flhB"/>
    <property type="match status" value="1"/>
</dbReference>
<keyword evidence="15" id="KW-0966">Cell projection</keyword>
<keyword evidence="5 13" id="KW-1003">Cell membrane</keyword>
<keyword evidence="6 13" id="KW-0812">Transmembrane</keyword>
<keyword evidence="10 13" id="KW-0472">Membrane</keyword>
<comment type="caution">
    <text evidence="13">Lacks conserved residue(s) required for the propagation of feature annotation.</text>
</comment>
<dbReference type="Gene3D" id="6.10.250.2080">
    <property type="match status" value="1"/>
</dbReference>
<evidence type="ECO:0000256" key="9">
    <source>
        <dbReference type="ARBA" id="ARBA00022989"/>
    </source>
</evidence>
<dbReference type="STRING" id="1560234.SP90_10325"/>
<dbReference type="EMBL" id="JXMS01000017">
    <property type="protein sequence ID" value="OBQ50157.1"/>
    <property type="molecule type" value="Genomic_DNA"/>
</dbReference>
<evidence type="ECO:0000256" key="1">
    <source>
        <dbReference type="ARBA" id="ARBA00004651"/>
    </source>
</evidence>
<keyword evidence="8 13" id="KW-0653">Protein transport</keyword>
<dbReference type="PATRIC" id="fig|1560234.3.peg.913"/>
<feature type="compositionally biased region" description="Basic and acidic residues" evidence="14">
    <location>
        <begin position="7"/>
        <end position="28"/>
    </location>
</feature>
<name>A0A1B7XBM8_9BACT</name>
<comment type="caution">
    <text evidence="15">The sequence shown here is derived from an EMBL/GenBank/DDBJ whole genome shotgun (WGS) entry which is preliminary data.</text>
</comment>
<dbReference type="Proteomes" id="UP000091979">
    <property type="component" value="Unassembled WGS sequence"/>
</dbReference>
<evidence type="ECO:0000256" key="8">
    <source>
        <dbReference type="ARBA" id="ARBA00022927"/>
    </source>
</evidence>
<evidence type="ECO:0000256" key="13">
    <source>
        <dbReference type="RuleBase" id="RU364091"/>
    </source>
</evidence>
<dbReference type="GO" id="GO:0009306">
    <property type="term" value="P:protein secretion"/>
    <property type="evidence" value="ECO:0007669"/>
    <property type="project" value="InterPro"/>
</dbReference>
<dbReference type="PANTHER" id="PTHR30531:SF12">
    <property type="entry name" value="FLAGELLAR BIOSYNTHETIC PROTEIN FLHB"/>
    <property type="match status" value="1"/>
</dbReference>
<keyword evidence="15" id="KW-0969">Cilium</keyword>
<evidence type="ECO:0000256" key="3">
    <source>
        <dbReference type="ARBA" id="ARBA00021622"/>
    </source>
</evidence>
<evidence type="ECO:0000256" key="11">
    <source>
        <dbReference type="ARBA" id="ARBA00023225"/>
    </source>
</evidence>
<feature type="region of interest" description="Disordered" evidence="14">
    <location>
        <begin position="1"/>
        <end position="30"/>
    </location>
</feature>
<evidence type="ECO:0000256" key="5">
    <source>
        <dbReference type="ARBA" id="ARBA00022475"/>
    </source>
</evidence>
<dbReference type="GO" id="GO:0044780">
    <property type="term" value="P:bacterial-type flagellum assembly"/>
    <property type="evidence" value="ECO:0007669"/>
    <property type="project" value="InterPro"/>
</dbReference>
<evidence type="ECO:0000313" key="15">
    <source>
        <dbReference type="EMBL" id="OBQ50157.1"/>
    </source>
</evidence>
<keyword evidence="11 13" id="KW-1006">Bacterial flagellum protein export</keyword>
<dbReference type="InterPro" id="IPR006136">
    <property type="entry name" value="FlhB"/>
</dbReference>
<gene>
    <name evidence="13" type="primary">flhB</name>
    <name evidence="15" type="ORF">SP90_10325</name>
</gene>
<reference evidence="15 16" key="1">
    <citation type="submission" date="2015-01" db="EMBL/GenBank/DDBJ databases">
        <title>Desulfovibrio sp. JC271 draft genome sequence.</title>
        <authorList>
            <person name="Shivani Y."/>
            <person name="Subhash Y."/>
            <person name="Sasikala C."/>
            <person name="Ramana C.V."/>
        </authorList>
    </citation>
    <scope>NUCLEOTIDE SEQUENCE [LARGE SCALE GENOMIC DNA]</scope>
    <source>
        <strain evidence="15 16">JC271</strain>
    </source>
</reference>
<evidence type="ECO:0000256" key="12">
    <source>
        <dbReference type="ARBA" id="ARBA00025078"/>
    </source>
</evidence>
<dbReference type="Gene3D" id="3.40.1690.10">
    <property type="entry name" value="secretion proteins EscU"/>
    <property type="match status" value="1"/>
</dbReference>
<dbReference type="PANTHER" id="PTHR30531">
    <property type="entry name" value="FLAGELLAR BIOSYNTHETIC PROTEIN FLHB"/>
    <property type="match status" value="1"/>
</dbReference>
<comment type="subcellular location">
    <subcellularLocation>
        <location evidence="1">Cell membrane</location>
        <topology evidence="1">Multi-pass membrane protein</topology>
    </subcellularLocation>
</comment>
<dbReference type="InterPro" id="IPR029025">
    <property type="entry name" value="T3SS_substrate_exporter_C"/>
</dbReference>
<keyword evidence="16" id="KW-1185">Reference proteome</keyword>
<evidence type="ECO:0000256" key="14">
    <source>
        <dbReference type="SAM" id="MobiDB-lite"/>
    </source>
</evidence>
<comment type="similarity">
    <text evidence="2 13">Belongs to the type III secretion exporter family.</text>
</comment>
<evidence type="ECO:0000313" key="16">
    <source>
        <dbReference type="Proteomes" id="UP000091979"/>
    </source>
</evidence>
<dbReference type="Pfam" id="PF01312">
    <property type="entry name" value="Bac_export_2"/>
    <property type="match status" value="1"/>
</dbReference>
<dbReference type="InterPro" id="IPR006135">
    <property type="entry name" value="T3SS_substrate_exporter"/>
</dbReference>
<accession>A0A1B7XBM8</accession>
<dbReference type="GO" id="GO:0005886">
    <property type="term" value="C:plasma membrane"/>
    <property type="evidence" value="ECO:0007669"/>
    <property type="project" value="UniProtKB-SubCell"/>
</dbReference>
<evidence type="ECO:0000256" key="4">
    <source>
        <dbReference type="ARBA" id="ARBA00022448"/>
    </source>
</evidence>
<dbReference type="OrthoDB" id="9807950at2"/>
<dbReference type="RefSeq" id="WP_066855490.1">
    <property type="nucleotide sequence ID" value="NZ_JXMS01000017.1"/>
</dbReference>
<evidence type="ECO:0000256" key="2">
    <source>
        <dbReference type="ARBA" id="ARBA00010690"/>
    </source>
</evidence>
<protein>
    <recommendedName>
        <fullName evidence="3 13">Flagellar biosynthetic protein FlhB</fullName>
    </recommendedName>
</protein>